<dbReference type="PANTHER" id="PTHR35105">
    <property type="entry name" value="EXPRESSED PROTEIN"/>
    <property type="match status" value="1"/>
</dbReference>
<dbReference type="PANTHER" id="PTHR35105:SF2">
    <property type="entry name" value="PROTEIN CDI"/>
    <property type="match status" value="1"/>
</dbReference>
<dbReference type="RefSeq" id="WP_106287582.1">
    <property type="nucleotide sequence ID" value="NZ_CAWNTC010000213.1"/>
</dbReference>
<dbReference type="EMBL" id="PVWJ01000017">
    <property type="protein sequence ID" value="PSB04127.1"/>
    <property type="molecule type" value="Genomic_DNA"/>
</dbReference>
<dbReference type="OrthoDB" id="583646at2"/>
<proteinExistence type="predicted"/>
<name>A0A2T1C7L1_9CYAN</name>
<dbReference type="Gene3D" id="3.90.550.10">
    <property type="entry name" value="Spore Coat Polysaccharide Biosynthesis Protein SpsA, Chain A"/>
    <property type="match status" value="1"/>
</dbReference>
<comment type="caution">
    <text evidence="1">The sequence shown here is derived from an EMBL/GenBank/DDBJ whole genome shotgun (WGS) entry which is preliminary data.</text>
</comment>
<reference evidence="1 2" key="2">
    <citation type="submission" date="2018-03" db="EMBL/GenBank/DDBJ databases">
        <title>The ancient ancestry and fast evolution of plastids.</title>
        <authorList>
            <person name="Moore K.R."/>
            <person name="Magnabosco C."/>
            <person name="Momper L."/>
            <person name="Gold D.A."/>
            <person name="Bosak T."/>
            <person name="Fournier G.P."/>
        </authorList>
    </citation>
    <scope>NUCLEOTIDE SEQUENCE [LARGE SCALE GENOMIC DNA]</scope>
    <source>
        <strain evidence="1 2">CCAP 1448/3</strain>
    </source>
</reference>
<keyword evidence="1" id="KW-0808">Transferase</keyword>
<dbReference type="InterPro" id="IPR029044">
    <property type="entry name" value="Nucleotide-diphossugar_trans"/>
</dbReference>
<accession>A0A2T1C7L1</accession>
<reference evidence="1 2" key="1">
    <citation type="submission" date="2018-02" db="EMBL/GenBank/DDBJ databases">
        <authorList>
            <person name="Cohen D.B."/>
            <person name="Kent A.D."/>
        </authorList>
    </citation>
    <scope>NUCLEOTIDE SEQUENCE [LARGE SCALE GENOMIC DNA]</scope>
    <source>
        <strain evidence="1 2">CCAP 1448/3</strain>
    </source>
</reference>
<protein>
    <submittedName>
        <fullName evidence="1">Glycosyl transferase</fullName>
    </submittedName>
</protein>
<dbReference type="AlphaFoldDB" id="A0A2T1C7L1"/>
<dbReference type="InterPro" id="IPR002495">
    <property type="entry name" value="Glyco_trans_8"/>
</dbReference>
<keyword evidence="2" id="KW-1185">Reference proteome</keyword>
<dbReference type="GO" id="GO:0016757">
    <property type="term" value="F:glycosyltransferase activity"/>
    <property type="evidence" value="ECO:0007669"/>
    <property type="project" value="InterPro"/>
</dbReference>
<evidence type="ECO:0000313" key="2">
    <source>
        <dbReference type="Proteomes" id="UP000238762"/>
    </source>
</evidence>
<dbReference type="SUPFAM" id="SSF53448">
    <property type="entry name" value="Nucleotide-diphospho-sugar transferases"/>
    <property type="match status" value="1"/>
</dbReference>
<dbReference type="Proteomes" id="UP000238762">
    <property type="component" value="Unassembled WGS sequence"/>
</dbReference>
<dbReference type="Pfam" id="PF01501">
    <property type="entry name" value="Glyco_transf_8"/>
    <property type="match status" value="1"/>
</dbReference>
<gene>
    <name evidence="1" type="ORF">C7B64_05145</name>
</gene>
<sequence>MSEKVRVFVGTDRSQLLAVKILEHSIKRNTTLDVEVIPMQDLPIRQPQDPRNSQRTGFSFSRFCIPKLAGYRGKAIYLDADMLVFKDIESLWNIPFDGAKVIIQENIPADKQTTDKIGAPQERVKQCSVMILDCDRLEWDIDQIIDGLDRGQYDYDDLMKNLCILKESEIKYGVPFKWNSLEYYDRETCLIHYTDMYTQPWISTENKNGYLWINEVRRMLKDGSLTMADVEKEIGLSYFRPSLIRDIKYLHLIPDFGQKTYQNANKNLDKQKKFVGHKEVYANKRRRMQAIADYERSLANIPQV</sequence>
<organism evidence="1 2">
    <name type="scientific">Merismopedia glauca CCAP 1448/3</name>
    <dbReference type="NCBI Taxonomy" id="1296344"/>
    <lineage>
        <taxon>Bacteria</taxon>
        <taxon>Bacillati</taxon>
        <taxon>Cyanobacteriota</taxon>
        <taxon>Cyanophyceae</taxon>
        <taxon>Synechococcales</taxon>
        <taxon>Merismopediaceae</taxon>
        <taxon>Merismopedia</taxon>
    </lineage>
</organism>
<evidence type="ECO:0000313" key="1">
    <source>
        <dbReference type="EMBL" id="PSB04127.1"/>
    </source>
</evidence>